<protein>
    <submittedName>
        <fullName evidence="3">Response regulator</fullName>
    </submittedName>
</protein>
<dbReference type="AlphaFoldDB" id="A0A8J6P076"/>
<dbReference type="PROSITE" id="PS50110">
    <property type="entry name" value="RESPONSE_REGULATORY"/>
    <property type="match status" value="1"/>
</dbReference>
<evidence type="ECO:0000313" key="4">
    <source>
        <dbReference type="Proteomes" id="UP000605201"/>
    </source>
</evidence>
<evidence type="ECO:0000256" key="1">
    <source>
        <dbReference type="PROSITE-ProRule" id="PRU00169"/>
    </source>
</evidence>
<comment type="caution">
    <text evidence="3">The sequence shown here is derived from an EMBL/GenBank/DDBJ whole genome shotgun (WGS) entry which is preliminary data.</text>
</comment>
<feature type="domain" description="Response regulatory" evidence="2">
    <location>
        <begin position="4"/>
        <end position="119"/>
    </location>
</feature>
<dbReference type="Proteomes" id="UP000605201">
    <property type="component" value="Unassembled WGS sequence"/>
</dbReference>
<dbReference type="Pfam" id="PF00072">
    <property type="entry name" value="Response_reg"/>
    <property type="match status" value="1"/>
</dbReference>
<dbReference type="GO" id="GO:0000156">
    <property type="term" value="F:phosphorelay response regulator activity"/>
    <property type="evidence" value="ECO:0007669"/>
    <property type="project" value="TreeGrafter"/>
</dbReference>
<dbReference type="EMBL" id="JACNIG010000092">
    <property type="protein sequence ID" value="MBC8430887.1"/>
    <property type="molecule type" value="Genomic_DNA"/>
</dbReference>
<dbReference type="PANTHER" id="PTHR45526">
    <property type="entry name" value="TRANSCRIPTIONAL REGULATORY PROTEIN DPIA"/>
    <property type="match status" value="1"/>
</dbReference>
<reference evidence="3 4" key="1">
    <citation type="submission" date="2020-08" db="EMBL/GenBank/DDBJ databases">
        <title>Bridging the membrane lipid divide: bacteria of the FCB group superphylum have the potential to synthesize archaeal ether lipids.</title>
        <authorList>
            <person name="Villanueva L."/>
            <person name="Von Meijenfeldt F.A.B."/>
            <person name="Westbye A.B."/>
            <person name="Yadav S."/>
            <person name="Hopmans E.C."/>
            <person name="Dutilh B.E."/>
            <person name="Sinninghe Damste J.S."/>
        </authorList>
    </citation>
    <scope>NUCLEOTIDE SEQUENCE [LARGE SCALE GENOMIC DNA]</scope>
    <source>
        <strain evidence="3">NIOZ-UU17</strain>
    </source>
</reference>
<organism evidence="3 4">
    <name type="scientific">Candidatus Desulfatibia vada</name>
    <dbReference type="NCBI Taxonomy" id="2841696"/>
    <lineage>
        <taxon>Bacteria</taxon>
        <taxon>Pseudomonadati</taxon>
        <taxon>Thermodesulfobacteriota</taxon>
        <taxon>Desulfobacteria</taxon>
        <taxon>Desulfobacterales</taxon>
        <taxon>Desulfobacterales incertae sedis</taxon>
        <taxon>Candidatus Desulfatibia</taxon>
    </lineage>
</organism>
<proteinExistence type="predicted"/>
<evidence type="ECO:0000313" key="3">
    <source>
        <dbReference type="EMBL" id="MBC8430887.1"/>
    </source>
</evidence>
<dbReference type="SMART" id="SM00448">
    <property type="entry name" value="REC"/>
    <property type="match status" value="1"/>
</dbReference>
<dbReference type="SUPFAM" id="SSF52172">
    <property type="entry name" value="CheY-like"/>
    <property type="match status" value="1"/>
</dbReference>
<dbReference type="InterPro" id="IPR011006">
    <property type="entry name" value="CheY-like_superfamily"/>
</dbReference>
<comment type="caution">
    <text evidence="1">Lacks conserved residue(s) required for the propagation of feature annotation.</text>
</comment>
<dbReference type="Gene3D" id="3.40.50.2300">
    <property type="match status" value="1"/>
</dbReference>
<gene>
    <name evidence="3" type="ORF">H8D96_03105</name>
</gene>
<dbReference type="InterPro" id="IPR001789">
    <property type="entry name" value="Sig_transdc_resp-reg_receiver"/>
</dbReference>
<evidence type="ECO:0000259" key="2">
    <source>
        <dbReference type="PROSITE" id="PS50110"/>
    </source>
</evidence>
<name>A0A8J6P076_9BACT</name>
<dbReference type="PANTHER" id="PTHR45526:SF1">
    <property type="entry name" value="TRANSCRIPTIONAL REGULATORY PROTEIN DCUR-RELATED"/>
    <property type="match status" value="1"/>
</dbReference>
<sequence length="130" mass="15287">MRLNLLIVESDNFFRKNLARRLPDEKNWRVLFAGHLIEAIKIVKRENIDVVLLGLKDLKKEGLMILKEVKNIRPLTEIITINSSDQIDLSIEGMKLGAFDDFIVPFDLESLVRRIREAHQKKKRLKKQKR</sequence>
<dbReference type="InterPro" id="IPR051271">
    <property type="entry name" value="2C-system_Tx_regulators"/>
</dbReference>
<accession>A0A8J6P076</accession>